<dbReference type="AlphaFoldDB" id="A0A8J3AIK9"/>
<keyword evidence="6 7" id="KW-0472">Membrane</keyword>
<dbReference type="GO" id="GO:0005886">
    <property type="term" value="C:plasma membrane"/>
    <property type="evidence" value="ECO:0007669"/>
    <property type="project" value="UniProtKB-SubCell"/>
</dbReference>
<evidence type="ECO:0000256" key="6">
    <source>
        <dbReference type="ARBA" id="ARBA00023136"/>
    </source>
</evidence>
<reference evidence="10" key="1">
    <citation type="journal article" date="2019" name="Int. J. Syst. Evol. Microbiol.">
        <title>The Global Catalogue of Microorganisms (GCM) 10K type strain sequencing project: providing services to taxonomists for standard genome sequencing and annotation.</title>
        <authorList>
            <consortium name="The Broad Institute Genomics Platform"/>
            <consortium name="The Broad Institute Genome Sequencing Center for Infectious Disease"/>
            <person name="Wu L."/>
            <person name="Ma J."/>
        </authorList>
    </citation>
    <scope>NUCLEOTIDE SEQUENCE [LARGE SCALE GENOMIC DNA]</scope>
    <source>
        <strain evidence="10">CGMCC 1.14993</strain>
    </source>
</reference>
<feature type="transmembrane region" description="Helical" evidence="7">
    <location>
        <begin position="143"/>
        <end position="163"/>
    </location>
</feature>
<evidence type="ECO:0000313" key="10">
    <source>
        <dbReference type="Proteomes" id="UP000626244"/>
    </source>
</evidence>
<dbReference type="CDD" id="cd06261">
    <property type="entry name" value="TM_PBP2"/>
    <property type="match status" value="1"/>
</dbReference>
<evidence type="ECO:0000256" key="1">
    <source>
        <dbReference type="ARBA" id="ARBA00004651"/>
    </source>
</evidence>
<protein>
    <submittedName>
        <fullName evidence="9">ABC transporter permease</fullName>
    </submittedName>
</protein>
<feature type="domain" description="ABC transmembrane type-1" evidence="8">
    <location>
        <begin position="78"/>
        <end position="258"/>
    </location>
</feature>
<keyword evidence="10" id="KW-1185">Reference proteome</keyword>
<evidence type="ECO:0000256" key="4">
    <source>
        <dbReference type="ARBA" id="ARBA00022692"/>
    </source>
</evidence>
<dbReference type="Gene3D" id="1.10.3720.10">
    <property type="entry name" value="MetI-like"/>
    <property type="match status" value="1"/>
</dbReference>
<evidence type="ECO:0000256" key="7">
    <source>
        <dbReference type="RuleBase" id="RU363032"/>
    </source>
</evidence>
<organism evidence="9 10">
    <name type="scientific">Gottfriedia solisilvae</name>
    <dbReference type="NCBI Taxonomy" id="1516104"/>
    <lineage>
        <taxon>Bacteria</taxon>
        <taxon>Bacillati</taxon>
        <taxon>Bacillota</taxon>
        <taxon>Bacilli</taxon>
        <taxon>Bacillales</taxon>
        <taxon>Bacillaceae</taxon>
        <taxon>Gottfriedia</taxon>
    </lineage>
</organism>
<evidence type="ECO:0000256" key="2">
    <source>
        <dbReference type="ARBA" id="ARBA00022448"/>
    </source>
</evidence>
<dbReference type="Proteomes" id="UP000626244">
    <property type="component" value="Unassembled WGS sequence"/>
</dbReference>
<sequence>MSNVKDELQDYHAYVMKKNRRKKLFVFFFQFLLIVLFFIAWQLLSHRQIIDPLLFSSPTKIYDLFVTKLLDGTIYHDAITTITETLIGFVLGTLIGIILAIVLWWYPFASKVLDPFLVVFNAMPKVALGPIIIVIFGPTYSSIIAMGIIISFVITALVIYQAFQQVDENYIKVIKSFGATKSQVFKNVIFPASIPTVISTLKVNVGLAWVGVIVGEFLVSKNGLGYLIVYGFQVFNFTLVLMSVLIISVSAGLMYIIVEYIERKTVKK</sequence>
<dbReference type="SUPFAM" id="SSF161098">
    <property type="entry name" value="MetI-like"/>
    <property type="match status" value="1"/>
</dbReference>
<comment type="caution">
    <text evidence="9">The sequence shown here is derived from an EMBL/GenBank/DDBJ whole genome shotgun (WGS) entry which is preliminary data.</text>
</comment>
<dbReference type="Pfam" id="PF00528">
    <property type="entry name" value="BPD_transp_1"/>
    <property type="match status" value="1"/>
</dbReference>
<feature type="transmembrane region" description="Helical" evidence="7">
    <location>
        <begin position="86"/>
        <end position="106"/>
    </location>
</feature>
<keyword evidence="5 7" id="KW-1133">Transmembrane helix</keyword>
<evidence type="ECO:0000256" key="3">
    <source>
        <dbReference type="ARBA" id="ARBA00022475"/>
    </source>
</evidence>
<evidence type="ECO:0000259" key="8">
    <source>
        <dbReference type="PROSITE" id="PS50928"/>
    </source>
</evidence>
<proteinExistence type="inferred from homology"/>
<feature type="transmembrane region" description="Helical" evidence="7">
    <location>
        <begin position="118"/>
        <end position="137"/>
    </location>
</feature>
<name>A0A8J3AIK9_9BACI</name>
<feature type="transmembrane region" description="Helical" evidence="7">
    <location>
        <begin position="24"/>
        <end position="44"/>
    </location>
</feature>
<dbReference type="PANTHER" id="PTHR30151">
    <property type="entry name" value="ALKANE SULFONATE ABC TRANSPORTER-RELATED, MEMBRANE SUBUNIT"/>
    <property type="match status" value="1"/>
</dbReference>
<dbReference type="InterPro" id="IPR035906">
    <property type="entry name" value="MetI-like_sf"/>
</dbReference>
<comment type="subcellular location">
    <subcellularLocation>
        <location evidence="1 7">Cell membrane</location>
        <topology evidence="1 7">Multi-pass membrane protein</topology>
    </subcellularLocation>
</comment>
<evidence type="ECO:0000313" key="9">
    <source>
        <dbReference type="EMBL" id="GGI09925.1"/>
    </source>
</evidence>
<feature type="transmembrane region" description="Helical" evidence="7">
    <location>
        <begin position="234"/>
        <end position="258"/>
    </location>
</feature>
<keyword evidence="3" id="KW-1003">Cell membrane</keyword>
<dbReference type="GO" id="GO:0055085">
    <property type="term" value="P:transmembrane transport"/>
    <property type="evidence" value="ECO:0007669"/>
    <property type="project" value="InterPro"/>
</dbReference>
<keyword evidence="4 7" id="KW-0812">Transmembrane</keyword>
<dbReference type="PANTHER" id="PTHR30151:SF19">
    <property type="entry name" value="ABC TRANSPORTER PERMEASE"/>
    <property type="match status" value="1"/>
</dbReference>
<dbReference type="PROSITE" id="PS50928">
    <property type="entry name" value="ABC_TM1"/>
    <property type="match status" value="1"/>
</dbReference>
<dbReference type="InterPro" id="IPR000515">
    <property type="entry name" value="MetI-like"/>
</dbReference>
<gene>
    <name evidence="9" type="ORF">GCM10007380_00220</name>
</gene>
<dbReference type="EMBL" id="BMHB01000001">
    <property type="protein sequence ID" value="GGI09925.1"/>
    <property type="molecule type" value="Genomic_DNA"/>
</dbReference>
<comment type="similarity">
    <text evidence="7">Belongs to the binding-protein-dependent transport system permease family.</text>
</comment>
<keyword evidence="2 7" id="KW-0813">Transport</keyword>
<accession>A0A8J3AIK9</accession>
<evidence type="ECO:0000256" key="5">
    <source>
        <dbReference type="ARBA" id="ARBA00022989"/>
    </source>
</evidence>